<sequence>MNQVTKYTDTTNIPAGFNEVEVRSVIYRKTEAPVVHAEYDYSDYEQPTQSNSGTAVLVVGLVFGFITLAVLIFEKVAEIATDLTQAGTATVLVAGVLVAGIAYLVRLLYGVIKP</sequence>
<proteinExistence type="predicted"/>
<keyword evidence="4" id="KW-1185">Reference proteome</keyword>
<evidence type="ECO:0000256" key="1">
    <source>
        <dbReference type="SAM" id="Phobius"/>
    </source>
</evidence>
<accession>A0A8B0SF19</accession>
<evidence type="ECO:0000313" key="2">
    <source>
        <dbReference type="EMBL" id="MBO0611687.1"/>
    </source>
</evidence>
<evidence type="ECO:0000313" key="3">
    <source>
        <dbReference type="EMBL" id="QTX10653.1"/>
    </source>
</evidence>
<reference evidence="3" key="2">
    <citation type="submission" date="2021-04" db="EMBL/GenBank/DDBJ databases">
        <title>Complete Genome and methylome analysis of Thiothrix fructosivorans ATCC 49748.</title>
        <authorList>
            <person name="Fomenkov A."/>
            <person name="Sun L."/>
            <person name="Vincze T."/>
            <person name="Grabovich M.Y."/>
            <person name="Roberts R.J."/>
        </authorList>
    </citation>
    <scope>NUCLEOTIDE SEQUENCE</scope>
    <source>
        <strain evidence="3">ATCC 49748</strain>
    </source>
</reference>
<keyword evidence="1" id="KW-0812">Transmembrane</keyword>
<keyword evidence="1" id="KW-1133">Transmembrane helix</keyword>
<gene>
    <name evidence="3" type="ORF">J1836_019145</name>
    <name evidence="2" type="ORF">J1836_01920</name>
</gene>
<dbReference type="Proteomes" id="UP000664466">
    <property type="component" value="Unassembled WGS sequence"/>
</dbReference>
<feature type="transmembrane region" description="Helical" evidence="1">
    <location>
        <begin position="85"/>
        <end position="109"/>
    </location>
</feature>
<dbReference type="EMBL" id="CP072748">
    <property type="protein sequence ID" value="QTX10653.1"/>
    <property type="molecule type" value="Genomic_DNA"/>
</dbReference>
<protein>
    <submittedName>
        <fullName evidence="3">Uncharacterized protein</fullName>
    </submittedName>
</protein>
<dbReference type="RefSeq" id="WP_207249579.1">
    <property type="nucleotide sequence ID" value="NZ_JAFMPM010000005.1"/>
</dbReference>
<dbReference type="EMBL" id="JAFMPM010000005">
    <property type="protein sequence ID" value="MBO0611687.1"/>
    <property type="molecule type" value="Genomic_DNA"/>
</dbReference>
<feature type="transmembrane region" description="Helical" evidence="1">
    <location>
        <begin position="54"/>
        <end position="73"/>
    </location>
</feature>
<organism evidence="3">
    <name type="scientific">Thiothrix fructosivorans</name>
    <dbReference type="NCBI Taxonomy" id="111770"/>
    <lineage>
        <taxon>Bacteria</taxon>
        <taxon>Pseudomonadati</taxon>
        <taxon>Pseudomonadota</taxon>
        <taxon>Gammaproteobacteria</taxon>
        <taxon>Thiotrichales</taxon>
        <taxon>Thiotrichaceae</taxon>
        <taxon>Thiothrix</taxon>
    </lineage>
</organism>
<keyword evidence="1" id="KW-0472">Membrane</keyword>
<dbReference type="AlphaFoldDB" id="A0A8B0SF19"/>
<keyword evidence="2" id="KW-0614">Plasmid</keyword>
<evidence type="ECO:0000313" key="4">
    <source>
        <dbReference type="Proteomes" id="UP000664466"/>
    </source>
</evidence>
<name>A0A8B0SF19_9GAMM</name>
<geneLocation type="plasmid" evidence="2">
    <name>pTfr446</name>
</geneLocation>
<reference evidence="2 4" key="1">
    <citation type="submission" date="2021-03" db="EMBL/GenBank/DDBJ databases">
        <title>Draft genome and methylome analysis of Thiotrix fructosivoruns ATCC 49748.</title>
        <authorList>
            <person name="Fomenkov A."/>
            <person name="Grabovich M.Y."/>
            <person name="Roberts R.J."/>
        </authorList>
    </citation>
    <scope>NUCLEOTIDE SEQUENCE [LARGE SCALE GENOMIC DNA]</scope>
    <source>
        <strain evidence="2 4">ATCC 49748</strain>
        <plasmid evidence="2">pTfr446</plasmid>
    </source>
</reference>